<gene>
    <name evidence="1" type="ORF">ILEXP_LOCUS21098</name>
</gene>
<reference evidence="1 2" key="1">
    <citation type="submission" date="2024-02" db="EMBL/GenBank/DDBJ databases">
        <authorList>
            <person name="Vignale AGUSTIN F."/>
            <person name="Sosa J E."/>
            <person name="Modenutti C."/>
        </authorList>
    </citation>
    <scope>NUCLEOTIDE SEQUENCE [LARGE SCALE GENOMIC DNA]</scope>
</reference>
<organism evidence="1 2">
    <name type="scientific">Ilex paraguariensis</name>
    <name type="common">yerba mate</name>
    <dbReference type="NCBI Taxonomy" id="185542"/>
    <lineage>
        <taxon>Eukaryota</taxon>
        <taxon>Viridiplantae</taxon>
        <taxon>Streptophyta</taxon>
        <taxon>Embryophyta</taxon>
        <taxon>Tracheophyta</taxon>
        <taxon>Spermatophyta</taxon>
        <taxon>Magnoliopsida</taxon>
        <taxon>eudicotyledons</taxon>
        <taxon>Gunneridae</taxon>
        <taxon>Pentapetalae</taxon>
        <taxon>asterids</taxon>
        <taxon>campanulids</taxon>
        <taxon>Aquifoliales</taxon>
        <taxon>Aquifoliaceae</taxon>
        <taxon>Ilex</taxon>
    </lineage>
</organism>
<evidence type="ECO:0000313" key="1">
    <source>
        <dbReference type="EMBL" id="CAK9152866.1"/>
    </source>
</evidence>
<keyword evidence="2" id="KW-1185">Reference proteome</keyword>
<sequence>MKKVTWQWLPFTNSTRKDNIHLYHSVINGIPQMGDYLFASTIRYSFISIYFTLETFSPLNNILYSNI</sequence>
<dbReference type="Proteomes" id="UP001642360">
    <property type="component" value="Unassembled WGS sequence"/>
</dbReference>
<proteinExistence type="predicted"/>
<evidence type="ECO:0000313" key="2">
    <source>
        <dbReference type="Proteomes" id="UP001642360"/>
    </source>
</evidence>
<name>A0ABC8S6M9_9AQUA</name>
<accession>A0ABC8S6M9</accession>
<dbReference type="EMBL" id="CAUOFW020002303">
    <property type="protein sequence ID" value="CAK9152866.1"/>
    <property type="molecule type" value="Genomic_DNA"/>
</dbReference>
<comment type="caution">
    <text evidence="1">The sequence shown here is derived from an EMBL/GenBank/DDBJ whole genome shotgun (WGS) entry which is preliminary data.</text>
</comment>
<dbReference type="AlphaFoldDB" id="A0ABC8S6M9"/>
<protein>
    <submittedName>
        <fullName evidence="1">Uncharacterized protein</fullName>
    </submittedName>
</protein>